<proteinExistence type="predicted"/>
<keyword evidence="2" id="KW-0687">Ribonucleoprotein</keyword>
<dbReference type="PANTHER" id="PTHR13473:SF0">
    <property type="entry name" value="LARGE RIBOSOMAL SUBUNIT PROTEIN ML48"/>
    <property type="match status" value="1"/>
</dbReference>
<sequence length="189" mass="21052">MLPVIRIFVPRISSPWESIAKLGGCARTHFSSSAVNCGIYSPEDLPPPGPPQFAPINLRIRGYDFTLVEHYMYYLTRLAHNVGVPNTKRWATPAVSTRVTSFKPQSSLLQNEYELNLFERNVLLTGASVSILSTLLDVMNSTLPEGVSVTAKVMEPADEEMRRVPDYELVALKGQLAEMASEREKKKKG</sequence>
<organism evidence="4 5">
    <name type="scientific">Hypsibius exemplaris</name>
    <name type="common">Freshwater tardigrade</name>
    <dbReference type="NCBI Taxonomy" id="2072580"/>
    <lineage>
        <taxon>Eukaryota</taxon>
        <taxon>Metazoa</taxon>
        <taxon>Ecdysozoa</taxon>
        <taxon>Tardigrada</taxon>
        <taxon>Eutardigrada</taxon>
        <taxon>Parachela</taxon>
        <taxon>Hypsibioidea</taxon>
        <taxon>Hypsibiidae</taxon>
        <taxon>Hypsibius</taxon>
    </lineage>
</organism>
<comment type="caution">
    <text evidence="4">The sequence shown here is derived from an EMBL/GenBank/DDBJ whole genome shotgun (WGS) entry which is preliminary data.</text>
</comment>
<dbReference type="PANTHER" id="PTHR13473">
    <property type="entry name" value="MITOCHONDRIAL RIBOSOMAL PROTEIN L48"/>
    <property type="match status" value="1"/>
</dbReference>
<dbReference type="EMBL" id="MTYJ01000158">
    <property type="protein sequence ID" value="OQV11915.1"/>
    <property type="molecule type" value="Genomic_DNA"/>
</dbReference>
<dbReference type="GO" id="GO:1990904">
    <property type="term" value="C:ribonucleoprotein complex"/>
    <property type="evidence" value="ECO:0007669"/>
    <property type="project" value="UniProtKB-KW"/>
</dbReference>
<protein>
    <recommendedName>
        <fullName evidence="3">Small ribosomal subunit protein uS10 domain-containing protein</fullName>
    </recommendedName>
</protein>
<evidence type="ECO:0000256" key="1">
    <source>
        <dbReference type="ARBA" id="ARBA00022980"/>
    </source>
</evidence>
<evidence type="ECO:0000313" key="5">
    <source>
        <dbReference type="Proteomes" id="UP000192578"/>
    </source>
</evidence>
<gene>
    <name evidence="4" type="ORF">BV898_13793</name>
</gene>
<evidence type="ECO:0000313" key="4">
    <source>
        <dbReference type="EMBL" id="OQV11915.1"/>
    </source>
</evidence>
<dbReference type="InterPro" id="IPR027486">
    <property type="entry name" value="Ribosomal_uS10_dom"/>
</dbReference>
<keyword evidence="5" id="KW-1185">Reference proteome</keyword>
<dbReference type="InterPro" id="IPR036838">
    <property type="entry name" value="Ribosomal_uS10_dom_sf"/>
</dbReference>
<dbReference type="GO" id="GO:0005761">
    <property type="term" value="C:mitochondrial ribosome"/>
    <property type="evidence" value="ECO:0007669"/>
    <property type="project" value="InterPro"/>
</dbReference>
<dbReference type="AlphaFoldDB" id="A0A1W0W9N9"/>
<evidence type="ECO:0000259" key="3">
    <source>
        <dbReference type="SMART" id="SM01403"/>
    </source>
</evidence>
<keyword evidence="1" id="KW-0689">Ribosomal protein</keyword>
<dbReference type="InterPro" id="IPR027487">
    <property type="entry name" value="Ribosomal_mL48"/>
</dbReference>
<accession>A0A1W0W9N9</accession>
<dbReference type="SMART" id="SM01403">
    <property type="entry name" value="Ribosomal_S10"/>
    <property type="match status" value="1"/>
</dbReference>
<name>A0A1W0W9N9_HYPEX</name>
<dbReference type="Pfam" id="PF00338">
    <property type="entry name" value="Ribosomal_S10"/>
    <property type="match status" value="1"/>
</dbReference>
<dbReference type="Proteomes" id="UP000192578">
    <property type="component" value="Unassembled WGS sequence"/>
</dbReference>
<reference evidence="5" key="1">
    <citation type="submission" date="2017-01" db="EMBL/GenBank/DDBJ databases">
        <title>Comparative genomics of anhydrobiosis in the tardigrade Hypsibius dujardini.</title>
        <authorList>
            <person name="Yoshida Y."/>
            <person name="Koutsovoulos G."/>
            <person name="Laetsch D."/>
            <person name="Stevens L."/>
            <person name="Kumar S."/>
            <person name="Horikawa D."/>
            <person name="Ishino K."/>
            <person name="Komine S."/>
            <person name="Tomita M."/>
            <person name="Blaxter M."/>
            <person name="Arakawa K."/>
        </authorList>
    </citation>
    <scope>NUCLEOTIDE SEQUENCE [LARGE SCALE GENOMIC DNA]</scope>
    <source>
        <strain evidence="5">Z151</strain>
    </source>
</reference>
<dbReference type="OrthoDB" id="5984298at2759"/>
<dbReference type="SUPFAM" id="SSF54999">
    <property type="entry name" value="Ribosomal protein S10"/>
    <property type="match status" value="1"/>
</dbReference>
<feature type="domain" description="Small ribosomal subunit protein uS10" evidence="3">
    <location>
        <begin position="57"/>
        <end position="152"/>
    </location>
</feature>
<evidence type="ECO:0000256" key="2">
    <source>
        <dbReference type="ARBA" id="ARBA00023274"/>
    </source>
</evidence>